<accession>A0ABD0X8M4</accession>
<feature type="transmembrane region" description="Helical" evidence="2">
    <location>
        <begin position="118"/>
        <end position="143"/>
    </location>
</feature>
<proteinExistence type="predicted"/>
<comment type="caution">
    <text evidence="4">The sequence shown here is derived from an EMBL/GenBank/DDBJ whole genome shotgun (WGS) entry which is preliminary data.</text>
</comment>
<protein>
    <submittedName>
        <fullName evidence="4">Uncharacterized protein</fullName>
    </submittedName>
</protein>
<feature type="compositionally biased region" description="Acidic residues" evidence="1">
    <location>
        <begin position="286"/>
        <end position="299"/>
    </location>
</feature>
<evidence type="ECO:0000256" key="2">
    <source>
        <dbReference type="SAM" id="Phobius"/>
    </source>
</evidence>
<sequence>MVRLFISVVAMLLIYSYKGPTDAASGSADLSAYHHTPEPALRSTEEGGDPTVQKTGLNTGEGGGTPALTAPHKPKPSISMTPAHKKVQTSSEKGKVSPMGTMAQPNKIHIHKYSISSVMLFVALGVVTIIFTALIFSVVMLALKYKRVNPTNFNQGTHKFQVGFSRNKPKEPVVNKTSSTYSEGLSNISIFSLKVKSCDQNQVYINVSNKGALRSNNDNIPQVQAGSGSGHLLCSEDDYENVGEKWRQDKKNKVEVNTEEVSTRIFKPAEGPQRHEASRGCPDTQDTNDMEDGDDSEDDITLNYTTVMFKSSDPKD</sequence>
<dbReference type="EMBL" id="JAGEUA010000005">
    <property type="protein sequence ID" value="KAL0978107.1"/>
    <property type="molecule type" value="Genomic_DNA"/>
</dbReference>
<dbReference type="Proteomes" id="UP001557470">
    <property type="component" value="Unassembled WGS sequence"/>
</dbReference>
<organism evidence="4 5">
    <name type="scientific">Umbra pygmaea</name>
    <name type="common">Eastern mudminnow</name>
    <dbReference type="NCBI Taxonomy" id="75934"/>
    <lineage>
        <taxon>Eukaryota</taxon>
        <taxon>Metazoa</taxon>
        <taxon>Chordata</taxon>
        <taxon>Craniata</taxon>
        <taxon>Vertebrata</taxon>
        <taxon>Euteleostomi</taxon>
        <taxon>Actinopterygii</taxon>
        <taxon>Neopterygii</taxon>
        <taxon>Teleostei</taxon>
        <taxon>Protacanthopterygii</taxon>
        <taxon>Esociformes</taxon>
        <taxon>Umbridae</taxon>
        <taxon>Umbra</taxon>
    </lineage>
</organism>
<keyword evidence="3" id="KW-0732">Signal</keyword>
<gene>
    <name evidence="4" type="ORF">UPYG_G00165980</name>
</gene>
<keyword evidence="2" id="KW-0812">Transmembrane</keyword>
<keyword evidence="5" id="KW-1185">Reference proteome</keyword>
<reference evidence="4 5" key="1">
    <citation type="submission" date="2024-06" db="EMBL/GenBank/DDBJ databases">
        <authorList>
            <person name="Pan Q."/>
            <person name="Wen M."/>
            <person name="Jouanno E."/>
            <person name="Zahm M."/>
            <person name="Klopp C."/>
            <person name="Cabau C."/>
            <person name="Louis A."/>
            <person name="Berthelot C."/>
            <person name="Parey E."/>
            <person name="Roest Crollius H."/>
            <person name="Montfort J."/>
            <person name="Robinson-Rechavi M."/>
            <person name="Bouchez O."/>
            <person name="Lampietro C."/>
            <person name="Lopez Roques C."/>
            <person name="Donnadieu C."/>
            <person name="Postlethwait J."/>
            <person name="Bobe J."/>
            <person name="Verreycken H."/>
            <person name="Guiguen Y."/>
        </authorList>
    </citation>
    <scope>NUCLEOTIDE SEQUENCE [LARGE SCALE GENOMIC DNA]</scope>
    <source>
        <strain evidence="4">Up_M1</strain>
        <tissue evidence="4">Testis</tissue>
    </source>
</reference>
<feature type="signal peptide" evidence="3">
    <location>
        <begin position="1"/>
        <end position="23"/>
    </location>
</feature>
<evidence type="ECO:0000313" key="5">
    <source>
        <dbReference type="Proteomes" id="UP001557470"/>
    </source>
</evidence>
<keyword evidence="2" id="KW-0472">Membrane</keyword>
<feature type="region of interest" description="Disordered" evidence="1">
    <location>
        <begin position="26"/>
        <end position="100"/>
    </location>
</feature>
<feature type="chain" id="PRO_5044819014" evidence="3">
    <location>
        <begin position="24"/>
        <end position="316"/>
    </location>
</feature>
<dbReference type="AlphaFoldDB" id="A0ABD0X8M4"/>
<feature type="region of interest" description="Disordered" evidence="1">
    <location>
        <begin position="265"/>
        <end position="299"/>
    </location>
</feature>
<name>A0ABD0X8M4_UMBPY</name>
<evidence type="ECO:0000256" key="3">
    <source>
        <dbReference type="SAM" id="SignalP"/>
    </source>
</evidence>
<evidence type="ECO:0000256" key="1">
    <source>
        <dbReference type="SAM" id="MobiDB-lite"/>
    </source>
</evidence>
<keyword evidence="2" id="KW-1133">Transmembrane helix</keyword>
<evidence type="ECO:0000313" key="4">
    <source>
        <dbReference type="EMBL" id="KAL0978107.1"/>
    </source>
</evidence>